<evidence type="ECO:0008006" key="3">
    <source>
        <dbReference type="Google" id="ProtNLM"/>
    </source>
</evidence>
<protein>
    <recommendedName>
        <fullName evidence="3">Shadow of prion protein</fullName>
    </recommendedName>
</protein>
<evidence type="ECO:0000313" key="2">
    <source>
        <dbReference type="EMBL" id="XDQ43557.1"/>
    </source>
</evidence>
<accession>A0AB39QJ95</accession>
<evidence type="ECO:0000256" key="1">
    <source>
        <dbReference type="SAM" id="MobiDB-lite"/>
    </source>
</evidence>
<name>A0AB39QJ95_9ACTN</name>
<proteinExistence type="predicted"/>
<dbReference type="AlphaFoldDB" id="A0AB39QJ95"/>
<sequence>MRVLVAARAARALASEEARAVPRRAARPLTGTPAGRGTAGRTGRARAGPGLPATLGRRYGSVFSYDVSWSES</sequence>
<reference evidence="2" key="1">
    <citation type="submission" date="2024-07" db="EMBL/GenBank/DDBJ databases">
        <authorList>
            <person name="Yu S.T."/>
        </authorList>
    </citation>
    <scope>NUCLEOTIDE SEQUENCE</scope>
    <source>
        <strain evidence="2">R39</strain>
    </source>
</reference>
<feature type="region of interest" description="Disordered" evidence="1">
    <location>
        <begin position="16"/>
        <end position="52"/>
    </location>
</feature>
<feature type="compositionally biased region" description="Low complexity" evidence="1">
    <location>
        <begin position="27"/>
        <end position="52"/>
    </location>
</feature>
<organism evidence="2">
    <name type="scientific">Streptomyces sp. R39</name>
    <dbReference type="NCBI Taxonomy" id="3238631"/>
    <lineage>
        <taxon>Bacteria</taxon>
        <taxon>Bacillati</taxon>
        <taxon>Actinomycetota</taxon>
        <taxon>Actinomycetes</taxon>
        <taxon>Kitasatosporales</taxon>
        <taxon>Streptomycetaceae</taxon>
        <taxon>Streptomyces</taxon>
    </lineage>
</organism>
<dbReference type="RefSeq" id="WP_369222671.1">
    <property type="nucleotide sequence ID" value="NZ_CP163441.1"/>
</dbReference>
<dbReference type="EMBL" id="CP163441">
    <property type="protein sequence ID" value="XDQ43557.1"/>
    <property type="molecule type" value="Genomic_DNA"/>
</dbReference>
<gene>
    <name evidence="2" type="ORF">AB5J52_15520</name>
</gene>